<dbReference type="Pfam" id="PF02368">
    <property type="entry name" value="Big_2"/>
    <property type="match status" value="1"/>
</dbReference>
<feature type="domain" description="BIG2" evidence="1">
    <location>
        <begin position="121"/>
        <end position="206"/>
    </location>
</feature>
<accession>A0A975QM50</accession>
<dbReference type="Proteomes" id="UP000682416">
    <property type="component" value="Chromosome"/>
</dbReference>
<evidence type="ECO:0000313" key="2">
    <source>
        <dbReference type="EMBL" id="QVJ03064.1"/>
    </source>
</evidence>
<dbReference type="InterPro" id="IPR008964">
    <property type="entry name" value="Invasin/intimin_cell_adhesion"/>
</dbReference>
<dbReference type="SMART" id="SM00635">
    <property type="entry name" value="BID_2"/>
    <property type="match status" value="1"/>
</dbReference>
<dbReference type="Pfam" id="PF25681">
    <property type="entry name" value="Phage_TTP_17"/>
    <property type="match status" value="1"/>
</dbReference>
<name>A0A975QM50_9ACTN</name>
<dbReference type="EMBL" id="CP074402">
    <property type="protein sequence ID" value="QVJ03064.1"/>
    <property type="molecule type" value="Genomic_DNA"/>
</dbReference>
<dbReference type="AlphaFoldDB" id="A0A975QM50"/>
<sequence>MRTDITTVNHTVAFTCWETNPITVALHSGQPLENFFEMEGGVVHQQVRRPSGQQLWMLGVDEFDGQNHIRTVIPRCEVTQPGEIVKNSEEVRGYPLTFTAYELSDGHVFDRYFLSDGMWVPVQSLAISFAGGGGSSVVEGATRQATATATPYGNGSGSEVSDDAVWDTSDPAVATVSSSGLITGVAPGTAVISATYKGASATAEITVTPGE</sequence>
<dbReference type="KEGG" id="nec:KGD82_13600"/>
<evidence type="ECO:0000313" key="3">
    <source>
        <dbReference type="Proteomes" id="UP000682416"/>
    </source>
</evidence>
<keyword evidence="3" id="KW-1185">Reference proteome</keyword>
<evidence type="ECO:0000259" key="1">
    <source>
        <dbReference type="SMART" id="SM00635"/>
    </source>
</evidence>
<reference evidence="2" key="1">
    <citation type="submission" date="2021-05" db="EMBL/GenBank/DDBJ databases">
        <authorList>
            <person name="Kaiqin L."/>
            <person name="Jian G."/>
        </authorList>
    </citation>
    <scope>NUCLEOTIDE SEQUENCE</scope>
    <source>
        <strain evidence="2">HDS5</strain>
    </source>
</reference>
<proteinExistence type="predicted"/>
<dbReference type="InterPro" id="IPR003343">
    <property type="entry name" value="Big_2"/>
</dbReference>
<dbReference type="SUPFAM" id="SSF49373">
    <property type="entry name" value="Invasin/intimin cell-adhesion fragments"/>
    <property type="match status" value="1"/>
</dbReference>
<dbReference type="Gene3D" id="2.60.40.1080">
    <property type="match status" value="1"/>
</dbReference>
<dbReference type="InterPro" id="IPR058154">
    <property type="entry name" value="Bxb1_TTP-like"/>
</dbReference>
<organism evidence="2 3">
    <name type="scientific">Nocardiopsis eucommiae</name>
    <dbReference type="NCBI Taxonomy" id="2831970"/>
    <lineage>
        <taxon>Bacteria</taxon>
        <taxon>Bacillati</taxon>
        <taxon>Actinomycetota</taxon>
        <taxon>Actinomycetes</taxon>
        <taxon>Streptosporangiales</taxon>
        <taxon>Nocardiopsidaceae</taxon>
        <taxon>Nocardiopsis</taxon>
    </lineage>
</organism>
<protein>
    <submittedName>
        <fullName evidence="2">Ig-like domain-containing protein</fullName>
    </submittedName>
</protein>
<gene>
    <name evidence="2" type="ORF">KGD82_13600</name>
</gene>